<dbReference type="SUPFAM" id="SSF103511">
    <property type="entry name" value="Chlorophyll a-b binding protein"/>
    <property type="match status" value="1"/>
</dbReference>
<evidence type="ECO:0000256" key="4">
    <source>
        <dbReference type="ARBA" id="ARBA00023136"/>
    </source>
</evidence>
<keyword evidence="2" id="KW-0812">Transmembrane</keyword>
<dbReference type="AlphaFoldDB" id="A0A8T0HHV3"/>
<reference evidence="6 7" key="1">
    <citation type="submission" date="2020-06" db="EMBL/GenBank/DDBJ databases">
        <title>WGS assembly of Ceratodon purpureus strain R40.</title>
        <authorList>
            <person name="Carey S.B."/>
            <person name="Jenkins J."/>
            <person name="Shu S."/>
            <person name="Lovell J.T."/>
            <person name="Sreedasyam A."/>
            <person name="Maumus F."/>
            <person name="Tiley G.P."/>
            <person name="Fernandez-Pozo N."/>
            <person name="Barry K."/>
            <person name="Chen C."/>
            <person name="Wang M."/>
            <person name="Lipzen A."/>
            <person name="Daum C."/>
            <person name="Saski C.A."/>
            <person name="Payton A.C."/>
            <person name="Mcbreen J.C."/>
            <person name="Conrad R.E."/>
            <person name="Kollar L.M."/>
            <person name="Olsson S."/>
            <person name="Huttunen S."/>
            <person name="Landis J.B."/>
            <person name="Wickett N.J."/>
            <person name="Johnson M.G."/>
            <person name="Rensing S.A."/>
            <person name="Grimwood J."/>
            <person name="Schmutz J."/>
            <person name="Mcdaniel S.F."/>
        </authorList>
    </citation>
    <scope>NUCLEOTIDE SEQUENCE [LARGE SCALE GENOMIC DNA]</scope>
    <source>
        <strain evidence="6 7">R40</strain>
    </source>
</reference>
<feature type="compositionally biased region" description="Low complexity" evidence="5">
    <location>
        <begin position="115"/>
        <end position="124"/>
    </location>
</feature>
<evidence type="ECO:0000256" key="5">
    <source>
        <dbReference type="SAM" id="MobiDB-lite"/>
    </source>
</evidence>
<dbReference type="EMBL" id="CM026427">
    <property type="protein sequence ID" value="KAG0569939.1"/>
    <property type="molecule type" value="Genomic_DNA"/>
</dbReference>
<evidence type="ECO:0000256" key="3">
    <source>
        <dbReference type="ARBA" id="ARBA00022989"/>
    </source>
</evidence>
<keyword evidence="4" id="KW-0472">Membrane</keyword>
<sequence length="297" mass="31202">MATMASLAKPSPAAGVALPTSKLLPKPGAQFRLVAMSRGVGVGVRGARLVVTRAAEGEQGLGSAADAGGNSVVLEVASLPEEPDTEGIGNVAAPVGAGKKKPGPLERGGSLSGEAAAGKAPSAATLGKTSPALSAGKFEDPRWKNGTWDISMFAVDGKTDWNAVIDAEVVRRKILESNPESSNNDDEVVFDTSIVPWWAWVKRFHLPEAELLNGRAAMIGYASGWLVDAATGVGLVDQQNSFFGKLLLFISVVGVLAIRKTSDVDTLRKLADESTFYDKQWQATWKDAKDREKSSGL</sequence>
<proteinExistence type="predicted"/>
<dbReference type="GO" id="GO:0016020">
    <property type="term" value="C:membrane"/>
    <property type="evidence" value="ECO:0007669"/>
    <property type="project" value="UniProtKB-SubCell"/>
</dbReference>
<evidence type="ECO:0000256" key="2">
    <source>
        <dbReference type="ARBA" id="ARBA00022692"/>
    </source>
</evidence>
<dbReference type="PANTHER" id="PTHR14154">
    <property type="entry name" value="UPF0041 BRAIN PROTEIN 44-RELATED"/>
    <property type="match status" value="1"/>
</dbReference>
<protein>
    <submittedName>
        <fullName evidence="6">Uncharacterized protein</fullName>
    </submittedName>
</protein>
<comment type="subcellular location">
    <subcellularLocation>
        <location evidence="1">Membrane</location>
        <topology evidence="1">Multi-pass membrane protein</topology>
    </subcellularLocation>
</comment>
<evidence type="ECO:0000313" key="7">
    <source>
        <dbReference type="Proteomes" id="UP000822688"/>
    </source>
</evidence>
<evidence type="ECO:0000313" key="6">
    <source>
        <dbReference type="EMBL" id="KAG0569939.1"/>
    </source>
</evidence>
<gene>
    <name evidence="6" type="ORF">KC19_6G126900</name>
</gene>
<evidence type="ECO:0000256" key="1">
    <source>
        <dbReference type="ARBA" id="ARBA00004141"/>
    </source>
</evidence>
<accession>A0A8T0HHV3</accession>
<name>A0A8T0HHV3_CERPU</name>
<organism evidence="6 7">
    <name type="scientific">Ceratodon purpureus</name>
    <name type="common">Fire moss</name>
    <name type="synonym">Dicranum purpureum</name>
    <dbReference type="NCBI Taxonomy" id="3225"/>
    <lineage>
        <taxon>Eukaryota</taxon>
        <taxon>Viridiplantae</taxon>
        <taxon>Streptophyta</taxon>
        <taxon>Embryophyta</taxon>
        <taxon>Bryophyta</taxon>
        <taxon>Bryophytina</taxon>
        <taxon>Bryopsida</taxon>
        <taxon>Dicranidae</taxon>
        <taxon>Pseudoditrichales</taxon>
        <taxon>Ditrichaceae</taxon>
        <taxon>Ceratodon</taxon>
    </lineage>
</organism>
<comment type="caution">
    <text evidence="6">The sequence shown here is derived from an EMBL/GenBank/DDBJ whole genome shotgun (WGS) entry which is preliminary data.</text>
</comment>
<keyword evidence="3" id="KW-1133">Transmembrane helix</keyword>
<feature type="region of interest" description="Disordered" evidence="5">
    <location>
        <begin position="83"/>
        <end position="131"/>
    </location>
</feature>
<keyword evidence="7" id="KW-1185">Reference proteome</keyword>
<dbReference type="Proteomes" id="UP000822688">
    <property type="component" value="Chromosome 6"/>
</dbReference>